<dbReference type="SUPFAM" id="SSF46626">
    <property type="entry name" value="Cytochrome c"/>
    <property type="match status" value="1"/>
</dbReference>
<keyword evidence="5" id="KW-0812">Transmembrane</keyword>
<feature type="domain" description="Cytochrome c" evidence="7">
    <location>
        <begin position="46"/>
        <end position="138"/>
    </location>
</feature>
<evidence type="ECO:0000256" key="6">
    <source>
        <dbReference type="SAM" id="SignalP"/>
    </source>
</evidence>
<dbReference type="CDD" id="cd08168">
    <property type="entry name" value="Cytochrom_C3"/>
    <property type="match status" value="2"/>
</dbReference>
<keyword evidence="5" id="KW-0472">Membrane</keyword>
<dbReference type="SUPFAM" id="SSF48695">
    <property type="entry name" value="Multiheme cytochromes"/>
    <property type="match status" value="1"/>
</dbReference>
<accession>A0A1Y1CGY5</accession>
<evidence type="ECO:0000313" key="8">
    <source>
        <dbReference type="EMBL" id="BAX79627.1"/>
    </source>
</evidence>
<dbReference type="InterPro" id="IPR036280">
    <property type="entry name" value="Multihaem_cyt_sf"/>
</dbReference>
<keyword evidence="6" id="KW-0732">Signal</keyword>
<feature type="signal peptide" evidence="6">
    <location>
        <begin position="1"/>
        <end position="24"/>
    </location>
</feature>
<dbReference type="Gene3D" id="3.90.10.10">
    <property type="entry name" value="Cytochrome C3"/>
    <property type="match status" value="2"/>
</dbReference>
<name>A0A1Y1CGY5_9BACT</name>
<dbReference type="EMBL" id="AP018042">
    <property type="protein sequence ID" value="BAX79627.1"/>
    <property type="molecule type" value="Genomic_DNA"/>
</dbReference>
<keyword evidence="9" id="KW-1185">Reference proteome</keyword>
<evidence type="ECO:0000256" key="2">
    <source>
        <dbReference type="ARBA" id="ARBA00022723"/>
    </source>
</evidence>
<keyword evidence="2 4" id="KW-0479">Metal-binding</keyword>
<dbReference type="InterPro" id="IPR009056">
    <property type="entry name" value="Cyt_c-like_dom"/>
</dbReference>
<dbReference type="AlphaFoldDB" id="A0A1Y1CGY5"/>
<dbReference type="PROSITE" id="PS51007">
    <property type="entry name" value="CYTC"/>
    <property type="match status" value="1"/>
</dbReference>
<dbReference type="GO" id="GO:0020037">
    <property type="term" value="F:heme binding"/>
    <property type="evidence" value="ECO:0007669"/>
    <property type="project" value="InterPro"/>
</dbReference>
<evidence type="ECO:0000256" key="5">
    <source>
        <dbReference type="SAM" id="Phobius"/>
    </source>
</evidence>
<feature type="transmembrane region" description="Helical" evidence="5">
    <location>
        <begin position="179"/>
        <end position="197"/>
    </location>
</feature>
<keyword evidence="5" id="KW-1133">Transmembrane helix</keyword>
<feature type="chain" id="PRO_5012982571" description="Cytochrome c domain-containing protein" evidence="6">
    <location>
        <begin position="25"/>
        <end position="384"/>
    </location>
</feature>
<evidence type="ECO:0000256" key="1">
    <source>
        <dbReference type="ARBA" id="ARBA00022617"/>
    </source>
</evidence>
<proteinExistence type="predicted"/>
<dbReference type="RefSeq" id="WP_096428521.1">
    <property type="nucleotide sequence ID" value="NZ_AP018042.1"/>
</dbReference>
<reference evidence="9" key="2">
    <citation type="journal article" date="2020" name="Antonie Van Leeuwenhoek">
        <title>Labilibaculum antarcticum sp. nov., a novel facultative anaerobic, psychrotorelant bacterium isolated from marine sediment of Antarctica.</title>
        <authorList>
            <person name="Watanabe M."/>
            <person name="Kojima H."/>
            <person name="Fukui M."/>
        </authorList>
    </citation>
    <scope>NUCLEOTIDE SEQUENCE [LARGE SCALE GENOMIC DNA]</scope>
    <source>
        <strain evidence="9">SPP2</strain>
    </source>
</reference>
<organism evidence="8 9">
    <name type="scientific">Labilibaculum antarcticum</name>
    <dbReference type="NCBI Taxonomy" id="1717717"/>
    <lineage>
        <taxon>Bacteria</taxon>
        <taxon>Pseudomonadati</taxon>
        <taxon>Bacteroidota</taxon>
        <taxon>Bacteroidia</taxon>
        <taxon>Marinilabiliales</taxon>
        <taxon>Marinifilaceae</taxon>
        <taxon>Labilibaculum</taxon>
    </lineage>
</organism>
<gene>
    <name evidence="8" type="ORF">ALGA_1241</name>
</gene>
<dbReference type="Proteomes" id="UP000218267">
    <property type="component" value="Chromosome"/>
</dbReference>
<dbReference type="InterPro" id="IPR036909">
    <property type="entry name" value="Cyt_c-like_dom_sf"/>
</dbReference>
<sequence length="384" mass="43572">MSKPYGFFNALIILFLFFSPPALFAIEADSTHVAKTVDHHFNYFLNSEKRGERLFKGLTRIKTDVTSCVSCHNIDYIDTLNWNPSATDISKTFADKSIAEFKAVLMSPLGKKMEASHVGYTYSDEELGYIKTYLSQLKEDTLFETKPKVNNILVFVFLGALITMALIDLIFTKKIKYKLIPILIFVFAFGYQINMLADGAMALGRKQNYQPAQPIKFSHKVHVTGNKIDCRYCHTTVDESKSAGIPHVNLCMNCHVIVREGTNSGKFEINKIHAAIENNTSVEWVRIHQLPDHVFFSHAQHANVGKRECQECHGFVEEMDVIRQVEDLSMGWCLDCHDKTAVDFQANGYYSNGFKELHEELATGVRDSVRVTDIGGRECARCHY</sequence>
<protein>
    <recommendedName>
        <fullName evidence="7">Cytochrome c domain-containing protein</fullName>
    </recommendedName>
</protein>
<dbReference type="PANTHER" id="PTHR39425">
    <property type="entry name" value="LIPOPROTEIN CYTOCHROME C"/>
    <property type="match status" value="1"/>
</dbReference>
<evidence type="ECO:0000256" key="3">
    <source>
        <dbReference type="ARBA" id="ARBA00023004"/>
    </source>
</evidence>
<evidence type="ECO:0000313" key="9">
    <source>
        <dbReference type="Proteomes" id="UP000218267"/>
    </source>
</evidence>
<keyword evidence="3 4" id="KW-0408">Iron</keyword>
<dbReference type="GO" id="GO:0009055">
    <property type="term" value="F:electron transfer activity"/>
    <property type="evidence" value="ECO:0007669"/>
    <property type="project" value="InterPro"/>
</dbReference>
<dbReference type="PANTHER" id="PTHR39425:SF1">
    <property type="entry name" value="CYTOCHROME C7-LIKE DOMAIN-CONTAINING PROTEIN"/>
    <property type="match status" value="1"/>
</dbReference>
<dbReference type="KEGG" id="mbas:ALGA_1241"/>
<reference evidence="8 9" key="1">
    <citation type="journal article" date="2018" name="Mar. Genomics">
        <title>Complete genome sequence of Marinifilaceae bacterium strain SPP2, isolated from the Antarctic marine sediment.</title>
        <authorList>
            <person name="Watanabe M."/>
            <person name="Kojima H."/>
            <person name="Fukui M."/>
        </authorList>
    </citation>
    <scope>NUCLEOTIDE SEQUENCE [LARGE SCALE GENOMIC DNA]</scope>
    <source>
        <strain evidence="8 9">SPP2</strain>
    </source>
</reference>
<feature type="transmembrane region" description="Helical" evidence="5">
    <location>
        <begin position="152"/>
        <end position="172"/>
    </location>
</feature>
<evidence type="ECO:0000256" key="4">
    <source>
        <dbReference type="PROSITE-ProRule" id="PRU00433"/>
    </source>
</evidence>
<dbReference type="OrthoDB" id="9782196at2"/>
<dbReference type="GO" id="GO:0046872">
    <property type="term" value="F:metal ion binding"/>
    <property type="evidence" value="ECO:0007669"/>
    <property type="project" value="UniProtKB-KW"/>
</dbReference>
<keyword evidence="1 4" id="KW-0349">Heme</keyword>
<evidence type="ECO:0000259" key="7">
    <source>
        <dbReference type="PROSITE" id="PS51007"/>
    </source>
</evidence>